<feature type="transmembrane region" description="Helical" evidence="1">
    <location>
        <begin position="198"/>
        <end position="216"/>
    </location>
</feature>
<keyword evidence="1" id="KW-0812">Transmembrane</keyword>
<feature type="transmembrane region" description="Helical" evidence="1">
    <location>
        <begin position="57"/>
        <end position="79"/>
    </location>
</feature>
<keyword evidence="1" id="KW-1133">Transmembrane helix</keyword>
<evidence type="ECO:0000259" key="2">
    <source>
        <dbReference type="SMART" id="SM00014"/>
    </source>
</evidence>
<protein>
    <recommendedName>
        <fullName evidence="2">Phosphatidic acid phosphatase type 2/haloperoxidase domain-containing protein</fullName>
    </recommendedName>
</protein>
<keyword evidence="4" id="KW-1185">Reference proteome</keyword>
<accession>A0A5J6MGU9</accession>
<dbReference type="InterPro" id="IPR036938">
    <property type="entry name" value="PAP2/HPO_sf"/>
</dbReference>
<dbReference type="SUPFAM" id="SSF48317">
    <property type="entry name" value="Acid phosphatase/Vanadium-dependent haloperoxidase"/>
    <property type="match status" value="1"/>
</dbReference>
<dbReference type="Pfam" id="PF01569">
    <property type="entry name" value="PAP2"/>
    <property type="match status" value="1"/>
</dbReference>
<evidence type="ECO:0000313" key="3">
    <source>
        <dbReference type="EMBL" id="QEX16704.1"/>
    </source>
</evidence>
<feature type="transmembrane region" description="Helical" evidence="1">
    <location>
        <begin position="99"/>
        <end position="122"/>
    </location>
</feature>
<dbReference type="KEGG" id="htq:FRZ44_19990"/>
<organism evidence="3 4">
    <name type="scientific">Hypericibacter terrae</name>
    <dbReference type="NCBI Taxonomy" id="2602015"/>
    <lineage>
        <taxon>Bacteria</taxon>
        <taxon>Pseudomonadati</taxon>
        <taxon>Pseudomonadota</taxon>
        <taxon>Alphaproteobacteria</taxon>
        <taxon>Rhodospirillales</taxon>
        <taxon>Dongiaceae</taxon>
        <taxon>Hypericibacter</taxon>
    </lineage>
</organism>
<dbReference type="PANTHER" id="PTHR14969:SF13">
    <property type="entry name" value="AT30094P"/>
    <property type="match status" value="1"/>
</dbReference>
<gene>
    <name evidence="3" type="ORF">FRZ44_19990</name>
</gene>
<evidence type="ECO:0000313" key="4">
    <source>
        <dbReference type="Proteomes" id="UP000326202"/>
    </source>
</evidence>
<feature type="domain" description="Phosphatidic acid phosphatase type 2/haloperoxidase" evidence="2">
    <location>
        <begin position="98"/>
        <end position="213"/>
    </location>
</feature>
<name>A0A5J6MGU9_9PROT</name>
<feature type="transmembrane region" description="Helical" evidence="1">
    <location>
        <begin position="149"/>
        <end position="167"/>
    </location>
</feature>
<keyword evidence="1" id="KW-0472">Membrane</keyword>
<dbReference type="OrthoDB" id="9780507at2"/>
<dbReference type="EMBL" id="CP042906">
    <property type="protein sequence ID" value="QEX16704.1"/>
    <property type="molecule type" value="Genomic_DNA"/>
</dbReference>
<dbReference type="PANTHER" id="PTHR14969">
    <property type="entry name" value="SPHINGOSINE-1-PHOSPHATE PHOSPHOHYDROLASE"/>
    <property type="match status" value="1"/>
</dbReference>
<dbReference type="AlphaFoldDB" id="A0A5J6MGU9"/>
<proteinExistence type="predicted"/>
<dbReference type="Gene3D" id="1.20.144.10">
    <property type="entry name" value="Phosphatidic acid phosphatase type 2/haloperoxidase"/>
    <property type="match status" value="2"/>
</dbReference>
<reference evidence="3 4" key="1">
    <citation type="submission" date="2019-08" db="EMBL/GenBank/DDBJ databases">
        <title>Hyperibacter terrae gen. nov., sp. nov. and Hyperibacter viscosus sp. nov., two new members in the family Rhodospirillaceae isolated from the rhizosphere of Hypericum perforatum.</title>
        <authorList>
            <person name="Noviana Z."/>
        </authorList>
    </citation>
    <scope>NUCLEOTIDE SEQUENCE [LARGE SCALE GENOMIC DNA]</scope>
    <source>
        <strain evidence="3 4">R5913</strain>
    </source>
</reference>
<evidence type="ECO:0000256" key="1">
    <source>
        <dbReference type="SAM" id="Phobius"/>
    </source>
</evidence>
<dbReference type="RefSeq" id="WP_151177028.1">
    <property type="nucleotide sequence ID" value="NZ_CP042906.1"/>
</dbReference>
<dbReference type="InterPro" id="IPR000326">
    <property type="entry name" value="PAP2/HPO"/>
</dbReference>
<dbReference type="Proteomes" id="UP000326202">
    <property type="component" value="Chromosome"/>
</dbReference>
<feature type="transmembrane region" description="Helical" evidence="1">
    <location>
        <begin position="174"/>
        <end position="192"/>
    </location>
</feature>
<dbReference type="SMART" id="SM00014">
    <property type="entry name" value="acidPPc"/>
    <property type="match status" value="1"/>
</dbReference>
<sequence>MPQAPDSSSAKRRRAAVVLTALLATLSIPLLMLSVDRPVALAMEALPGWFRNLAGDITWLGKSLGWLLLSGAMALFWAWRAGRAERNGPLWSRERKRAIAAAFLFAAVAVAGIVTNLIKILIGRARPNPFLQEGIYGFHPWHLDADLRGFPSGHATTVFALAFALTMIRPHWRFPAFAVAMVIAATRVIVNAHFLSDIVGGMVVALLTVVCLGSLFERLGWRVAAEADR</sequence>